<keyword evidence="6" id="KW-0695">RNA-directed DNA polymerase</keyword>
<keyword evidence="1" id="KW-0808">Transferase</keyword>
<accession>A0A9Q1G6G6</accession>
<dbReference type="Pfam" id="PF13683">
    <property type="entry name" value="rve_3"/>
    <property type="match status" value="1"/>
</dbReference>
<dbReference type="CDD" id="cd09274">
    <property type="entry name" value="RNase_HI_RT_Ty3"/>
    <property type="match status" value="1"/>
</dbReference>
<dbReference type="GO" id="GO:0016787">
    <property type="term" value="F:hydrolase activity"/>
    <property type="evidence" value="ECO:0007669"/>
    <property type="project" value="UniProtKB-KW"/>
</dbReference>
<evidence type="ECO:0000259" key="9">
    <source>
        <dbReference type="PROSITE" id="PS50994"/>
    </source>
</evidence>
<gene>
    <name evidence="10" type="ORF">SKAU_G00069220</name>
</gene>
<dbReference type="GO" id="GO:0003676">
    <property type="term" value="F:nucleic acid binding"/>
    <property type="evidence" value="ECO:0007669"/>
    <property type="project" value="InterPro"/>
</dbReference>
<evidence type="ECO:0000256" key="1">
    <source>
        <dbReference type="ARBA" id="ARBA00022679"/>
    </source>
</evidence>
<name>A0A9Q1G6G6_SYNKA</name>
<feature type="compositionally biased region" description="Low complexity" evidence="8">
    <location>
        <begin position="412"/>
        <end position="421"/>
    </location>
</feature>
<evidence type="ECO:0000256" key="7">
    <source>
        <dbReference type="ARBA" id="ARBA00039658"/>
    </source>
</evidence>
<sequence length="511" mass="58169">MVSQKVLTHYNAEFPLRLACDASPYGVGAVLSHVMPDGVEKPIAYASRTLSKAEQNYAQIEREALAIVFGVRKFYQYLYGKKFALLTDHRPLTSILSPQRSTPSMAAARMQRWALLLSAHDYTIEYRKAALHANADGLSRLPLPHTHEEKEDTVDVFYTSQLDTLPISSTEIRRDPMSYPTLSRVLEMVIFQIQKTQVLSCQPTWFVAMTSRYSKDASWGIRVIVPTKLRPRVLKELHTAHPGVVRMKSLARSYVWWPGIDSQIVLQAKSCPSCQRVQKEPGLAPLHPWMWPSSPWERIHVDFAGPFEGHMYLVVVDAHSKWPESKGVKHIRSAPYHPATNGLAERFVQTFKHALKSSRGTAPVQQRLDTFMLTYRNTPHATTKEPPAMLFQRRKLRSRLDFLKPSVAGTVHQSQDSQQQHRQLHSKARQFDVGEPVLVRDYQKGEEKWTQGVVMAQTGPVSYKSKHTRRLLALQCAFPPASLCYLHLVLVVPHLNPVLHLTVKRMVVVFP</sequence>
<keyword evidence="3" id="KW-0540">Nuclease</keyword>
<dbReference type="OrthoDB" id="775972at2759"/>
<dbReference type="PROSITE" id="PS50994">
    <property type="entry name" value="INTEGRASE"/>
    <property type="match status" value="1"/>
</dbReference>
<dbReference type="Pfam" id="PF17921">
    <property type="entry name" value="Integrase_H2C2"/>
    <property type="match status" value="1"/>
</dbReference>
<evidence type="ECO:0000313" key="10">
    <source>
        <dbReference type="EMBL" id="KAJ8376342.1"/>
    </source>
</evidence>
<evidence type="ECO:0000256" key="6">
    <source>
        <dbReference type="ARBA" id="ARBA00022918"/>
    </source>
</evidence>
<dbReference type="InterPro" id="IPR001584">
    <property type="entry name" value="Integrase_cat-core"/>
</dbReference>
<keyword evidence="4" id="KW-0255">Endonuclease</keyword>
<dbReference type="EMBL" id="JAINUF010000002">
    <property type="protein sequence ID" value="KAJ8376342.1"/>
    <property type="molecule type" value="Genomic_DNA"/>
</dbReference>
<dbReference type="SUPFAM" id="SSF56672">
    <property type="entry name" value="DNA/RNA polymerases"/>
    <property type="match status" value="1"/>
</dbReference>
<dbReference type="Gene3D" id="1.10.340.70">
    <property type="match status" value="1"/>
</dbReference>
<evidence type="ECO:0000313" key="11">
    <source>
        <dbReference type="Proteomes" id="UP001152622"/>
    </source>
</evidence>
<evidence type="ECO:0000256" key="3">
    <source>
        <dbReference type="ARBA" id="ARBA00022722"/>
    </source>
</evidence>
<dbReference type="PANTHER" id="PTHR37984">
    <property type="entry name" value="PROTEIN CBG26694"/>
    <property type="match status" value="1"/>
</dbReference>
<dbReference type="InterPro" id="IPR041373">
    <property type="entry name" value="RT_RNaseH"/>
</dbReference>
<keyword evidence="5" id="KW-0378">Hydrolase</keyword>
<feature type="region of interest" description="Disordered" evidence="8">
    <location>
        <begin position="408"/>
        <end position="427"/>
    </location>
</feature>
<dbReference type="InterPro" id="IPR012337">
    <property type="entry name" value="RNaseH-like_sf"/>
</dbReference>
<dbReference type="GO" id="GO:0003964">
    <property type="term" value="F:RNA-directed DNA polymerase activity"/>
    <property type="evidence" value="ECO:0007669"/>
    <property type="project" value="UniProtKB-KW"/>
</dbReference>
<dbReference type="Gene3D" id="3.30.420.10">
    <property type="entry name" value="Ribonuclease H-like superfamily/Ribonuclease H"/>
    <property type="match status" value="1"/>
</dbReference>
<dbReference type="Proteomes" id="UP001152622">
    <property type="component" value="Chromosome 2"/>
</dbReference>
<evidence type="ECO:0000256" key="2">
    <source>
        <dbReference type="ARBA" id="ARBA00022695"/>
    </source>
</evidence>
<organism evidence="10 11">
    <name type="scientific">Synaphobranchus kaupii</name>
    <name type="common">Kaup's arrowtooth eel</name>
    <dbReference type="NCBI Taxonomy" id="118154"/>
    <lineage>
        <taxon>Eukaryota</taxon>
        <taxon>Metazoa</taxon>
        <taxon>Chordata</taxon>
        <taxon>Craniata</taxon>
        <taxon>Vertebrata</taxon>
        <taxon>Euteleostomi</taxon>
        <taxon>Actinopterygii</taxon>
        <taxon>Neopterygii</taxon>
        <taxon>Teleostei</taxon>
        <taxon>Anguilliformes</taxon>
        <taxon>Synaphobranchidae</taxon>
        <taxon>Synaphobranchus</taxon>
    </lineage>
</organism>
<feature type="domain" description="Integrase catalytic" evidence="9">
    <location>
        <begin position="297"/>
        <end position="395"/>
    </location>
</feature>
<dbReference type="GO" id="GO:0015074">
    <property type="term" value="P:DNA integration"/>
    <property type="evidence" value="ECO:0007669"/>
    <property type="project" value="InterPro"/>
</dbReference>
<dbReference type="GO" id="GO:0004519">
    <property type="term" value="F:endonuclease activity"/>
    <property type="evidence" value="ECO:0007669"/>
    <property type="project" value="UniProtKB-KW"/>
</dbReference>
<protein>
    <recommendedName>
        <fullName evidence="7">Gypsy retrotransposon integrase-like protein 1</fullName>
    </recommendedName>
</protein>
<dbReference type="InterPro" id="IPR036397">
    <property type="entry name" value="RNaseH_sf"/>
</dbReference>
<proteinExistence type="predicted"/>
<dbReference type="SUPFAM" id="SSF53098">
    <property type="entry name" value="Ribonuclease H-like"/>
    <property type="match status" value="1"/>
</dbReference>
<keyword evidence="2" id="KW-0548">Nucleotidyltransferase</keyword>
<dbReference type="InterPro" id="IPR050951">
    <property type="entry name" value="Retrovirus_Pol_polyprotein"/>
</dbReference>
<reference evidence="10" key="1">
    <citation type="journal article" date="2023" name="Science">
        <title>Genome structures resolve the early diversification of teleost fishes.</title>
        <authorList>
            <person name="Parey E."/>
            <person name="Louis A."/>
            <person name="Montfort J."/>
            <person name="Bouchez O."/>
            <person name="Roques C."/>
            <person name="Iampietro C."/>
            <person name="Lluch J."/>
            <person name="Castinel A."/>
            <person name="Donnadieu C."/>
            <person name="Desvignes T."/>
            <person name="Floi Bucao C."/>
            <person name="Jouanno E."/>
            <person name="Wen M."/>
            <person name="Mejri S."/>
            <person name="Dirks R."/>
            <person name="Jansen H."/>
            <person name="Henkel C."/>
            <person name="Chen W.J."/>
            <person name="Zahm M."/>
            <person name="Cabau C."/>
            <person name="Klopp C."/>
            <person name="Thompson A.W."/>
            <person name="Robinson-Rechavi M."/>
            <person name="Braasch I."/>
            <person name="Lecointre G."/>
            <person name="Bobe J."/>
            <person name="Postlethwait J.H."/>
            <person name="Berthelot C."/>
            <person name="Roest Crollius H."/>
            <person name="Guiguen Y."/>
        </authorList>
    </citation>
    <scope>NUCLEOTIDE SEQUENCE</scope>
    <source>
        <strain evidence="10">WJC10195</strain>
    </source>
</reference>
<dbReference type="Pfam" id="PF17917">
    <property type="entry name" value="RT_RNaseH"/>
    <property type="match status" value="1"/>
</dbReference>
<dbReference type="AlphaFoldDB" id="A0A9Q1G6G6"/>
<evidence type="ECO:0000256" key="5">
    <source>
        <dbReference type="ARBA" id="ARBA00022801"/>
    </source>
</evidence>
<dbReference type="InterPro" id="IPR043502">
    <property type="entry name" value="DNA/RNA_pol_sf"/>
</dbReference>
<keyword evidence="11" id="KW-1185">Reference proteome</keyword>
<dbReference type="PANTHER" id="PTHR37984:SF13">
    <property type="entry name" value="RIBONUCLEASE H"/>
    <property type="match status" value="1"/>
</dbReference>
<dbReference type="InterPro" id="IPR041588">
    <property type="entry name" value="Integrase_H2C2"/>
</dbReference>
<evidence type="ECO:0000256" key="4">
    <source>
        <dbReference type="ARBA" id="ARBA00022759"/>
    </source>
</evidence>
<evidence type="ECO:0000256" key="8">
    <source>
        <dbReference type="SAM" id="MobiDB-lite"/>
    </source>
</evidence>
<comment type="caution">
    <text evidence="10">The sequence shown here is derived from an EMBL/GenBank/DDBJ whole genome shotgun (WGS) entry which is preliminary data.</text>
</comment>
<dbReference type="FunFam" id="3.10.20.370:FF:000001">
    <property type="entry name" value="Retrovirus-related Pol polyprotein from transposon 17.6-like protein"/>
    <property type="match status" value="1"/>
</dbReference>
<dbReference type="Gene3D" id="3.10.20.370">
    <property type="match status" value="1"/>
</dbReference>